<dbReference type="InterPro" id="IPR004649">
    <property type="entry name" value="RNase_H2_suA"/>
</dbReference>
<evidence type="ECO:0000256" key="2">
    <source>
        <dbReference type="ARBA" id="ARBA00001946"/>
    </source>
</evidence>
<accession>G3MHV7</accession>
<keyword evidence="4 9" id="KW-0540">Nuclease</keyword>
<evidence type="ECO:0000256" key="7">
    <source>
        <dbReference type="ARBA" id="ARBA00022801"/>
    </source>
</evidence>
<evidence type="ECO:0000256" key="5">
    <source>
        <dbReference type="ARBA" id="ARBA00022723"/>
    </source>
</evidence>
<comment type="catalytic activity">
    <reaction evidence="1 9 10">
        <text>Endonucleolytic cleavage to 5'-phosphomonoester.</text>
        <dbReference type="EC" id="3.1.26.4"/>
    </reaction>
</comment>
<dbReference type="GO" id="GO:0046872">
    <property type="term" value="F:metal ion binding"/>
    <property type="evidence" value="ECO:0007669"/>
    <property type="project" value="UniProtKB-KW"/>
</dbReference>
<dbReference type="InterPro" id="IPR024567">
    <property type="entry name" value="RNase_HII/HIII_dom"/>
</dbReference>
<name>G3MHV7_AMBMU</name>
<dbReference type="EMBL" id="JO841458">
    <property type="protein sequence ID" value="AEO33075.1"/>
    <property type="molecule type" value="mRNA"/>
</dbReference>
<dbReference type="Gene3D" id="3.30.420.10">
    <property type="entry name" value="Ribonuclease H-like superfamily/Ribonuclease H"/>
    <property type="match status" value="1"/>
</dbReference>
<dbReference type="InterPro" id="IPR023160">
    <property type="entry name" value="RNase_HII_hlx-loop-hlx_cap_dom"/>
</dbReference>
<dbReference type="GO" id="GO:0006298">
    <property type="term" value="P:mismatch repair"/>
    <property type="evidence" value="ECO:0007669"/>
    <property type="project" value="TreeGrafter"/>
</dbReference>
<evidence type="ECO:0000256" key="9">
    <source>
        <dbReference type="PROSITE-ProRule" id="PRU01319"/>
    </source>
</evidence>
<dbReference type="CDD" id="cd07181">
    <property type="entry name" value="RNase_HII_eukaryota_like"/>
    <property type="match status" value="1"/>
</dbReference>
<evidence type="ECO:0000256" key="6">
    <source>
        <dbReference type="ARBA" id="ARBA00022759"/>
    </source>
</evidence>
<dbReference type="PROSITE" id="PS51975">
    <property type="entry name" value="RNASE_H_2"/>
    <property type="match status" value="1"/>
</dbReference>
<keyword evidence="7 9" id="KW-0378">Hydrolase</keyword>
<dbReference type="GO" id="GO:0004523">
    <property type="term" value="F:RNA-DNA hybrid ribonuclease activity"/>
    <property type="evidence" value="ECO:0007669"/>
    <property type="project" value="UniProtKB-UniRule"/>
</dbReference>
<protein>
    <recommendedName>
        <fullName evidence="10">Ribonuclease</fullName>
        <ecNumber evidence="10">3.1.26.4</ecNumber>
    </recommendedName>
</protein>
<keyword evidence="6 9" id="KW-0255">Endonuclease</keyword>
<dbReference type="Pfam" id="PF01351">
    <property type="entry name" value="RNase_HII"/>
    <property type="match status" value="1"/>
</dbReference>
<comment type="function">
    <text evidence="8">Catalytic subunit of RNase HII, an endonuclease that specifically degrades the RNA of RNA:DNA hybrids. Participates in DNA replication, possibly by mediating the removal of lagging-strand Okazaki fragment RNA primers during DNA replication. Mediates the excision of single ribonucleotides from DNA:RNA duplexes.</text>
</comment>
<dbReference type="NCBIfam" id="TIGR00729">
    <property type="entry name" value="ribonuclease HII"/>
    <property type="match status" value="1"/>
</dbReference>
<comment type="cofactor">
    <cofactor evidence="2">
        <name>Mg(2+)</name>
        <dbReference type="ChEBI" id="CHEBI:18420"/>
    </cofactor>
</comment>
<dbReference type="SUPFAM" id="SSF53098">
    <property type="entry name" value="Ribonuclease H-like"/>
    <property type="match status" value="1"/>
</dbReference>
<feature type="binding site" evidence="9">
    <location>
        <position position="68"/>
    </location>
    <ligand>
        <name>a divalent metal cation</name>
        <dbReference type="ChEBI" id="CHEBI:60240"/>
    </ligand>
</feature>
<dbReference type="PANTHER" id="PTHR10954">
    <property type="entry name" value="RIBONUCLEASE H2 SUBUNIT A"/>
    <property type="match status" value="1"/>
</dbReference>
<dbReference type="GO" id="GO:0003723">
    <property type="term" value="F:RNA binding"/>
    <property type="evidence" value="ECO:0007669"/>
    <property type="project" value="UniProtKB-UniRule"/>
</dbReference>
<dbReference type="InterPro" id="IPR001352">
    <property type="entry name" value="RNase_HII/HIII"/>
</dbReference>
<evidence type="ECO:0000256" key="8">
    <source>
        <dbReference type="ARBA" id="ARBA00024981"/>
    </source>
</evidence>
<proteinExistence type="evidence at transcript level"/>
<feature type="non-terminal residue" evidence="12">
    <location>
        <position position="1"/>
    </location>
</feature>
<comment type="similarity">
    <text evidence="3">Belongs to the RNase HII family. Eukaryotic subfamily.</text>
</comment>
<evidence type="ECO:0000256" key="3">
    <source>
        <dbReference type="ARBA" id="ARBA00007058"/>
    </source>
</evidence>
<evidence type="ECO:0000313" key="12">
    <source>
        <dbReference type="EMBL" id="AEO33075.1"/>
    </source>
</evidence>
<feature type="domain" description="RNase H type-2" evidence="11">
    <location>
        <begin position="62"/>
        <end position="285"/>
    </location>
</feature>
<keyword evidence="5 9" id="KW-0479">Metal-binding</keyword>
<dbReference type="GO" id="GO:0032299">
    <property type="term" value="C:ribonuclease H2 complex"/>
    <property type="evidence" value="ECO:0007669"/>
    <property type="project" value="TreeGrafter"/>
</dbReference>
<evidence type="ECO:0000256" key="4">
    <source>
        <dbReference type="ARBA" id="ARBA00022722"/>
    </source>
</evidence>
<comment type="function">
    <text evidence="10">Endonuclease that specifically degrades the RNA of RNA-DNA hybrids.</text>
</comment>
<dbReference type="FunFam" id="1.10.10.460:FF:000001">
    <property type="entry name" value="Ribonuclease"/>
    <property type="match status" value="1"/>
</dbReference>
<evidence type="ECO:0000259" key="11">
    <source>
        <dbReference type="PROSITE" id="PS51975"/>
    </source>
</evidence>
<dbReference type="AlphaFoldDB" id="G3MHV7"/>
<dbReference type="PANTHER" id="PTHR10954:SF7">
    <property type="entry name" value="RIBONUCLEASE H2 SUBUNIT A"/>
    <property type="match status" value="1"/>
</dbReference>
<evidence type="ECO:0000256" key="10">
    <source>
        <dbReference type="RuleBase" id="RU003515"/>
    </source>
</evidence>
<feature type="binding site" evidence="9">
    <location>
        <position position="69"/>
    </location>
    <ligand>
        <name>a divalent metal cation</name>
        <dbReference type="ChEBI" id="CHEBI:60240"/>
    </ligand>
</feature>
<dbReference type="GO" id="GO:0043137">
    <property type="term" value="P:DNA replication, removal of RNA primer"/>
    <property type="evidence" value="ECO:0007669"/>
    <property type="project" value="TreeGrafter"/>
</dbReference>
<dbReference type="FunFam" id="3.30.420.10:FF:000016">
    <property type="entry name" value="Ribonuclease"/>
    <property type="match status" value="1"/>
</dbReference>
<dbReference type="InterPro" id="IPR012337">
    <property type="entry name" value="RNaseH-like_sf"/>
</dbReference>
<sequence>IYSHVKGGKNWQALVASVGGCGLLLLCCLGGISSMDLDSFNTNNKRNAVIKSTVPDVTKTEPCILGVDEAGRGPVLGPMVYGIVYCPISSKDQLKELGFADSKTLTEEKREELLSVIERNSSFLGFMVELISPVVISERMLHVSKYNLNSISHDSAIGLIRRAQEEGVNVAEVYVDTVGPPEKYQKKLEDCFPGIKVTVAKKADATYPIVSAASICAKVARDRAIRSWQFPEGIDVKPEDYGSGYPNDPVTKKFLAENTDLVFGFPGIVRFSWSTAEKLLEDHAAPIVWDEEDEEGAGKQNGMASIQSFFQHDPKRGKKLTEKESSFFTRRGMSQVHFL</sequence>
<feature type="binding site" evidence="9">
    <location>
        <position position="176"/>
    </location>
    <ligand>
        <name>a divalent metal cation</name>
        <dbReference type="ChEBI" id="CHEBI:60240"/>
    </ligand>
</feature>
<reference evidence="12" key="1">
    <citation type="journal article" date="2011" name="PLoS ONE">
        <title>A deep insight into the sialotranscriptome of the gulf coast tick, Amblyomma maculatum.</title>
        <authorList>
            <person name="Karim S."/>
            <person name="Singh P."/>
            <person name="Ribeiro J.M."/>
        </authorList>
    </citation>
    <scope>NUCLEOTIDE SEQUENCE</scope>
    <source>
        <tissue evidence="12">Salivary gland</tissue>
    </source>
</reference>
<comment type="cofactor">
    <cofactor evidence="9">
        <name>Mn(2+)</name>
        <dbReference type="ChEBI" id="CHEBI:29035"/>
    </cofactor>
    <cofactor evidence="9">
        <name>Mg(2+)</name>
        <dbReference type="ChEBI" id="CHEBI:18420"/>
    </cofactor>
    <text evidence="9">Manganese or magnesium. Binds 1 divalent metal ion per monomer in the absence of substrate. May bind a second metal ion after substrate binding.</text>
</comment>
<organism evidence="12">
    <name type="scientific">Amblyomma maculatum</name>
    <name type="common">Gulf Coast tick</name>
    <dbReference type="NCBI Taxonomy" id="34609"/>
    <lineage>
        <taxon>Eukaryota</taxon>
        <taxon>Metazoa</taxon>
        <taxon>Ecdysozoa</taxon>
        <taxon>Arthropoda</taxon>
        <taxon>Chelicerata</taxon>
        <taxon>Arachnida</taxon>
        <taxon>Acari</taxon>
        <taxon>Parasitiformes</taxon>
        <taxon>Ixodida</taxon>
        <taxon>Ixodoidea</taxon>
        <taxon>Ixodidae</taxon>
        <taxon>Amblyomminae</taxon>
        <taxon>Amblyomma</taxon>
    </lineage>
</organism>
<dbReference type="InterPro" id="IPR036397">
    <property type="entry name" value="RNaseH_sf"/>
</dbReference>
<evidence type="ECO:0000256" key="1">
    <source>
        <dbReference type="ARBA" id="ARBA00000077"/>
    </source>
</evidence>
<dbReference type="Gene3D" id="1.10.10.460">
    <property type="entry name" value="Ribonuclease hii. Domain 2"/>
    <property type="match status" value="1"/>
</dbReference>
<dbReference type="EC" id="3.1.26.4" evidence="10"/>